<feature type="transmembrane region" description="Helical" evidence="1">
    <location>
        <begin position="82"/>
        <end position="100"/>
    </location>
</feature>
<keyword evidence="1" id="KW-1133">Transmembrane helix</keyword>
<sequence length="456" mass="49486">MPTRDLPRAPRIRKVIGPGIIISAVGLGSGEYLLHPYITSQVGLTFLWAAAIGLCVQYFINTEVARYTLATGETVLTGFIRLWRGWAPLFIAMTVIPFAWPAWMTSSAEMLTFPLGGGNVTWISIGGLLIIGSVLTFSPVVYKTVEKLEMLKIFMILLFVAFAVVVLIGWQPWAELPAATARGIGRLPAEVPTSVLVSALVFCGGGGAINLAVSNWARDKGWGMGTHAPRVVSPVTGEEEAGTATGYQFAVDSTSLSRWKRWWTAVRIEQFVSFFLVTLVSIVVFSLLAHRMIGVGGYAGDSDLGFVELQGTVLGDRYGDWIKITYWTIGAVSLTFANLVVVDLVARITSNILATTYMRDSSIWTEAKIYSAAVWLMVSLGIAILALGIDQPLSLISIAAMLNGLVMVVYCALIVRVNSALDHQIRISRPRRIVLGLAGLAYALFTVYSIITWGQS</sequence>
<dbReference type="AlphaFoldDB" id="A0A839DXK7"/>
<keyword evidence="1" id="KW-0472">Membrane</keyword>
<comment type="caution">
    <text evidence="2">The sequence shown here is derived from an EMBL/GenBank/DDBJ whole genome shotgun (WGS) entry which is preliminary data.</text>
</comment>
<organism evidence="2 3">
    <name type="scientific">Halosaccharopolyspora lacisalsi</name>
    <dbReference type="NCBI Taxonomy" id="1000566"/>
    <lineage>
        <taxon>Bacteria</taxon>
        <taxon>Bacillati</taxon>
        <taxon>Actinomycetota</taxon>
        <taxon>Actinomycetes</taxon>
        <taxon>Pseudonocardiales</taxon>
        <taxon>Pseudonocardiaceae</taxon>
        <taxon>Halosaccharopolyspora</taxon>
    </lineage>
</organism>
<name>A0A839DXK7_9PSEU</name>
<feature type="transmembrane region" description="Helical" evidence="1">
    <location>
        <begin position="120"/>
        <end position="142"/>
    </location>
</feature>
<evidence type="ECO:0000313" key="2">
    <source>
        <dbReference type="EMBL" id="MBA8824095.1"/>
    </source>
</evidence>
<feature type="transmembrane region" description="Helical" evidence="1">
    <location>
        <begin position="154"/>
        <end position="173"/>
    </location>
</feature>
<reference evidence="2 3" key="1">
    <citation type="submission" date="2020-07" db="EMBL/GenBank/DDBJ databases">
        <title>Sequencing the genomes of 1000 actinobacteria strains.</title>
        <authorList>
            <person name="Klenk H.-P."/>
        </authorList>
    </citation>
    <scope>NUCLEOTIDE SEQUENCE [LARGE SCALE GENOMIC DNA]</scope>
    <source>
        <strain evidence="2 3">DSM 45975</strain>
    </source>
</reference>
<feature type="transmembrane region" description="Helical" evidence="1">
    <location>
        <begin position="367"/>
        <end position="389"/>
    </location>
</feature>
<keyword evidence="3" id="KW-1185">Reference proteome</keyword>
<feature type="transmembrane region" description="Helical" evidence="1">
    <location>
        <begin position="12"/>
        <end position="30"/>
    </location>
</feature>
<feature type="transmembrane region" description="Helical" evidence="1">
    <location>
        <begin position="271"/>
        <end position="293"/>
    </location>
</feature>
<evidence type="ECO:0008006" key="4">
    <source>
        <dbReference type="Google" id="ProtNLM"/>
    </source>
</evidence>
<dbReference type="RefSeq" id="WP_182543254.1">
    <property type="nucleotide sequence ID" value="NZ_JACGWZ010000001.1"/>
</dbReference>
<gene>
    <name evidence="2" type="ORF">FHX42_001424</name>
</gene>
<feature type="transmembrane region" description="Helical" evidence="1">
    <location>
        <begin position="324"/>
        <end position="346"/>
    </location>
</feature>
<protein>
    <recommendedName>
        <fullName evidence="4">Mn2+/Fe2+ NRAMP family transporter</fullName>
    </recommendedName>
</protein>
<dbReference type="Proteomes" id="UP000569329">
    <property type="component" value="Unassembled WGS sequence"/>
</dbReference>
<feature type="transmembrane region" description="Helical" evidence="1">
    <location>
        <begin position="193"/>
        <end position="213"/>
    </location>
</feature>
<accession>A0A839DXK7</accession>
<feature type="transmembrane region" description="Helical" evidence="1">
    <location>
        <begin position="395"/>
        <end position="413"/>
    </location>
</feature>
<feature type="transmembrane region" description="Helical" evidence="1">
    <location>
        <begin position="433"/>
        <end position="451"/>
    </location>
</feature>
<keyword evidence="1" id="KW-0812">Transmembrane</keyword>
<evidence type="ECO:0000313" key="3">
    <source>
        <dbReference type="Proteomes" id="UP000569329"/>
    </source>
</evidence>
<evidence type="ECO:0000256" key="1">
    <source>
        <dbReference type="SAM" id="Phobius"/>
    </source>
</evidence>
<proteinExistence type="predicted"/>
<dbReference type="NCBIfam" id="NF037982">
    <property type="entry name" value="Nramp_1"/>
    <property type="match status" value="1"/>
</dbReference>
<feature type="transmembrane region" description="Helical" evidence="1">
    <location>
        <begin position="42"/>
        <end position="61"/>
    </location>
</feature>
<dbReference type="EMBL" id="JACGWZ010000001">
    <property type="protein sequence ID" value="MBA8824095.1"/>
    <property type="molecule type" value="Genomic_DNA"/>
</dbReference>